<name>A0A1I4G3A9_9ACTN</name>
<evidence type="ECO:0000313" key="2">
    <source>
        <dbReference type="Proteomes" id="UP000199152"/>
    </source>
</evidence>
<keyword evidence="2" id="KW-1185">Reference proteome</keyword>
<evidence type="ECO:0000313" key="1">
    <source>
        <dbReference type="EMBL" id="SFL24163.1"/>
    </source>
</evidence>
<sequence>MNATAVLVIAAAIFLWAVPSARLERAGPGPGRG</sequence>
<protein>
    <submittedName>
        <fullName evidence="1">Uncharacterized protein</fullName>
    </submittedName>
</protein>
<dbReference type="Proteomes" id="UP000199152">
    <property type="component" value="Unassembled WGS sequence"/>
</dbReference>
<gene>
    <name evidence="1" type="ORF">SAMN04488085_108118</name>
</gene>
<dbReference type="AlphaFoldDB" id="A0A1I4G3A9"/>
<proteinExistence type="predicted"/>
<reference evidence="1 2" key="1">
    <citation type="submission" date="2016-10" db="EMBL/GenBank/DDBJ databases">
        <authorList>
            <person name="de Groot N.N."/>
        </authorList>
    </citation>
    <scope>NUCLEOTIDE SEQUENCE [LARGE SCALE GENOMIC DNA]</scope>
    <source>
        <strain evidence="1 2">DSM 45317</strain>
    </source>
</reference>
<dbReference type="STRING" id="504800.SAMN04488085_108118"/>
<dbReference type="EMBL" id="FOSW01000008">
    <property type="protein sequence ID" value="SFL24163.1"/>
    <property type="molecule type" value="Genomic_DNA"/>
</dbReference>
<organism evidence="1 2">
    <name type="scientific">Geodermatophilus ruber</name>
    <dbReference type="NCBI Taxonomy" id="504800"/>
    <lineage>
        <taxon>Bacteria</taxon>
        <taxon>Bacillati</taxon>
        <taxon>Actinomycetota</taxon>
        <taxon>Actinomycetes</taxon>
        <taxon>Geodermatophilales</taxon>
        <taxon>Geodermatophilaceae</taxon>
        <taxon>Geodermatophilus</taxon>
    </lineage>
</organism>
<accession>A0A1I4G3A9</accession>
<dbReference type="InParanoid" id="A0A1I4G3A9"/>